<evidence type="ECO:0000256" key="1">
    <source>
        <dbReference type="SAM" id="SignalP"/>
    </source>
</evidence>
<organism evidence="2 3">
    <name type="scientific">Alternaria panax</name>
    <dbReference type="NCBI Taxonomy" id="48097"/>
    <lineage>
        <taxon>Eukaryota</taxon>
        <taxon>Fungi</taxon>
        <taxon>Dikarya</taxon>
        <taxon>Ascomycota</taxon>
        <taxon>Pezizomycotina</taxon>
        <taxon>Dothideomycetes</taxon>
        <taxon>Pleosporomycetidae</taxon>
        <taxon>Pleosporales</taxon>
        <taxon>Pleosporineae</taxon>
        <taxon>Pleosporaceae</taxon>
        <taxon>Alternaria</taxon>
        <taxon>Alternaria sect. Panax</taxon>
    </lineage>
</organism>
<reference evidence="2" key="1">
    <citation type="submission" date="2021-07" db="EMBL/GenBank/DDBJ databases">
        <title>Genome Resource of American Ginseng Black Spot Pathogen Alternaria panax.</title>
        <authorList>
            <person name="Qiu C."/>
            <person name="Wang W."/>
            <person name="Liu Z."/>
        </authorList>
    </citation>
    <scope>NUCLEOTIDE SEQUENCE</scope>
    <source>
        <strain evidence="2">BNCC115425</strain>
    </source>
</reference>
<accession>A0AAD4FH14</accession>
<evidence type="ECO:0000313" key="2">
    <source>
        <dbReference type="EMBL" id="KAG9189895.1"/>
    </source>
</evidence>
<evidence type="ECO:0000313" key="3">
    <source>
        <dbReference type="Proteomes" id="UP001199106"/>
    </source>
</evidence>
<protein>
    <submittedName>
        <fullName evidence="2">Uncharacterized protein</fullName>
    </submittedName>
</protein>
<feature type="signal peptide" evidence="1">
    <location>
        <begin position="1"/>
        <end position="24"/>
    </location>
</feature>
<keyword evidence="1" id="KW-0732">Signal</keyword>
<comment type="caution">
    <text evidence="2">The sequence shown here is derived from an EMBL/GenBank/DDBJ whole genome shotgun (WGS) entry which is preliminary data.</text>
</comment>
<feature type="chain" id="PRO_5042096511" evidence="1">
    <location>
        <begin position="25"/>
        <end position="304"/>
    </location>
</feature>
<keyword evidence="3" id="KW-1185">Reference proteome</keyword>
<dbReference type="Proteomes" id="UP001199106">
    <property type="component" value="Unassembled WGS sequence"/>
</dbReference>
<proteinExistence type="predicted"/>
<name>A0AAD4FH14_9PLEO</name>
<gene>
    <name evidence="2" type="ORF">G6011_06763</name>
</gene>
<dbReference type="EMBL" id="JAANER010000005">
    <property type="protein sequence ID" value="KAG9189895.1"/>
    <property type="molecule type" value="Genomic_DNA"/>
</dbReference>
<dbReference type="AlphaFoldDB" id="A0AAD4FH14"/>
<sequence length="304" mass="32002">MAPRSSLLKNLLFTASLLTTCATAQNTTNATSSDSCSESADTVNVYPINATGTANFSDLRISLTFGDRRNETDNFDPWTYAYLSAPKASTEQVCVYMFEGIDGARQGHGENGCGGVIPQECVDLLERHVTLPDNLLELMSGTGSYGCPPGVGLYRDDLDEACGTGTLSTSVLSTGSTLNATNMTCATSVPGLDPPEGYNTQPLFGWSLSEYDTDARSFTWYDQYVTRPVPMVVASVKDGKAQSKVMCISPDDVLEGSRVPADTVNAGGNGADDAESAAAGVRWGRKAGMASLMAGVTAVSFVLV</sequence>